<accession>A0ACC0UQK5</accession>
<evidence type="ECO:0000313" key="2">
    <source>
        <dbReference type="Proteomes" id="UP001163324"/>
    </source>
</evidence>
<evidence type="ECO:0000313" key="1">
    <source>
        <dbReference type="EMBL" id="KAI9896227.1"/>
    </source>
</evidence>
<comment type="caution">
    <text evidence="1">The sequence shown here is derived from an EMBL/GenBank/DDBJ whole genome shotgun (WGS) entry which is preliminary data.</text>
</comment>
<keyword evidence="2" id="KW-1185">Reference proteome</keyword>
<dbReference type="EMBL" id="CM047948">
    <property type="protein sequence ID" value="KAI9896227.1"/>
    <property type="molecule type" value="Genomic_DNA"/>
</dbReference>
<name>A0ACC0UQK5_9HYPO</name>
<reference evidence="1" key="1">
    <citation type="submission" date="2022-10" db="EMBL/GenBank/DDBJ databases">
        <title>Complete Genome of Trichothecium roseum strain YXFP-22015, a Plant Pathogen Isolated from Citrus.</title>
        <authorList>
            <person name="Wang Y."/>
            <person name="Zhu L."/>
        </authorList>
    </citation>
    <scope>NUCLEOTIDE SEQUENCE</scope>
    <source>
        <strain evidence="1">YXFP-22015</strain>
    </source>
</reference>
<organism evidence="1 2">
    <name type="scientific">Trichothecium roseum</name>
    <dbReference type="NCBI Taxonomy" id="47278"/>
    <lineage>
        <taxon>Eukaryota</taxon>
        <taxon>Fungi</taxon>
        <taxon>Dikarya</taxon>
        <taxon>Ascomycota</taxon>
        <taxon>Pezizomycotina</taxon>
        <taxon>Sordariomycetes</taxon>
        <taxon>Hypocreomycetidae</taxon>
        <taxon>Hypocreales</taxon>
        <taxon>Hypocreales incertae sedis</taxon>
        <taxon>Trichothecium</taxon>
    </lineage>
</organism>
<gene>
    <name evidence="1" type="ORF">N3K66_008399</name>
</gene>
<dbReference type="Proteomes" id="UP001163324">
    <property type="component" value="Chromosome 9"/>
</dbReference>
<proteinExistence type="predicted"/>
<sequence length="322" mass="35052">MASSEVDQKFLGRFAKAVEPDNPLLSKMLYKILGLSLGLSEHLVAAKREQRGEPASSAIALRRVLHILWLSREGLLMLHQYVIPMVGNYVELKVLAFKLRASFHHIFVLFHNNPAVSTMAPLTPEQLAAGATPPASGKGRSSAAADRDLPSRSSSIQPTHAMEGGPVQPPPGFEIKVEELRPSALLPWQDYLPTAHQHFTEAVTLSEQLLWGSHSLRLSVKTEYAAFLYVCMHDPEGSRRLAKAAIAEAYDAEEGMTDDMFRDTCELVTVLGKMMKRGLGANGTVKVKDKVSQPHPTAFQLAPAPIPTPPSSGPPPGMENAI</sequence>
<protein>
    <submittedName>
        <fullName evidence="1">Uncharacterized protein</fullName>
    </submittedName>
</protein>